<dbReference type="Gene3D" id="3.40.30.10">
    <property type="entry name" value="Glutaredoxin"/>
    <property type="match status" value="1"/>
</dbReference>
<reference evidence="2" key="1">
    <citation type="submission" date="2021-01" db="EMBL/GenBank/DDBJ databases">
        <authorList>
            <person name="Corre E."/>
            <person name="Pelletier E."/>
            <person name="Niang G."/>
            <person name="Scheremetjew M."/>
            <person name="Finn R."/>
            <person name="Kale V."/>
            <person name="Holt S."/>
            <person name="Cochrane G."/>
            <person name="Meng A."/>
            <person name="Brown T."/>
            <person name="Cohen L."/>
        </authorList>
    </citation>
    <scope>NUCLEOTIDE SEQUENCE</scope>
    <source>
        <strain evidence="2">Grunow 1884</strain>
    </source>
</reference>
<dbReference type="GO" id="GO:0016491">
    <property type="term" value="F:oxidoreductase activity"/>
    <property type="evidence" value="ECO:0007669"/>
    <property type="project" value="InterPro"/>
</dbReference>
<organism evidence="2">
    <name type="scientific">Trieres chinensis</name>
    <name type="common">Marine centric diatom</name>
    <name type="synonym">Odontella sinensis</name>
    <dbReference type="NCBI Taxonomy" id="1514140"/>
    <lineage>
        <taxon>Eukaryota</taxon>
        <taxon>Sar</taxon>
        <taxon>Stramenopiles</taxon>
        <taxon>Ochrophyta</taxon>
        <taxon>Bacillariophyta</taxon>
        <taxon>Mediophyceae</taxon>
        <taxon>Biddulphiophycidae</taxon>
        <taxon>Eupodiscales</taxon>
        <taxon>Parodontellaceae</taxon>
        <taxon>Trieres</taxon>
    </lineage>
</organism>
<dbReference type="InterPro" id="IPR001853">
    <property type="entry name" value="DSBA-like_thioredoxin_dom"/>
</dbReference>
<accession>A0A7S2A6A0</accession>
<proteinExistence type="predicted"/>
<evidence type="ECO:0000259" key="1">
    <source>
        <dbReference type="Pfam" id="PF01323"/>
    </source>
</evidence>
<dbReference type="PANTHER" id="PTHR13887">
    <property type="entry name" value="GLUTATHIONE S-TRANSFERASE KAPPA"/>
    <property type="match status" value="1"/>
</dbReference>
<dbReference type="PANTHER" id="PTHR13887:SF41">
    <property type="entry name" value="THIOREDOXIN SUPERFAMILY PROTEIN"/>
    <property type="match status" value="1"/>
</dbReference>
<dbReference type="AlphaFoldDB" id="A0A7S2A6A0"/>
<dbReference type="SUPFAM" id="SSF52833">
    <property type="entry name" value="Thioredoxin-like"/>
    <property type="match status" value="1"/>
</dbReference>
<dbReference type="InterPro" id="IPR036249">
    <property type="entry name" value="Thioredoxin-like_sf"/>
</dbReference>
<evidence type="ECO:0000313" key="2">
    <source>
        <dbReference type="EMBL" id="CAD9359262.1"/>
    </source>
</evidence>
<dbReference type="EMBL" id="HBGO01034298">
    <property type="protein sequence ID" value="CAD9359262.1"/>
    <property type="molecule type" value="Transcribed_RNA"/>
</dbReference>
<name>A0A7S2A6A0_TRICV</name>
<gene>
    <name evidence="2" type="ORF">OSIN01602_LOCUS19826</name>
</gene>
<sequence>MIDPATNPRGEEFEAYNIRRWGGSGWTRRLISEGRKDGATFNNWVWWPNTLKAHQLVLFAEKRGIDTSRSNEALFRCIYEDGGNASIVDDLVRVGSEDLGLPADELRQYLENDDGAQEVKAEISRGRRKYNISGVPYFIIGKERSEELPYGMSGAQSPRTFLKYFEELSGDE</sequence>
<feature type="domain" description="DSBA-like thioredoxin" evidence="1">
    <location>
        <begin position="49"/>
        <end position="164"/>
    </location>
</feature>
<dbReference type="Pfam" id="PF01323">
    <property type="entry name" value="DSBA"/>
    <property type="match status" value="1"/>
</dbReference>
<protein>
    <recommendedName>
        <fullName evidence="1">DSBA-like thioredoxin domain-containing protein</fullName>
    </recommendedName>
</protein>